<dbReference type="AlphaFoldDB" id="Q2J9X9"/>
<gene>
    <name evidence="2" type="ordered locus">Francci3_2549</name>
</gene>
<accession>Q2J9X9</accession>
<protein>
    <recommendedName>
        <fullName evidence="1">Predicted pPIWI-associating nuclease domain-containing protein</fullName>
    </recommendedName>
</protein>
<organism evidence="2 3">
    <name type="scientific">Frankia casuarinae (strain DSM 45818 / CECT 9043 / HFP020203 / CcI3)</name>
    <dbReference type="NCBI Taxonomy" id="106370"/>
    <lineage>
        <taxon>Bacteria</taxon>
        <taxon>Bacillati</taxon>
        <taxon>Actinomycetota</taxon>
        <taxon>Actinomycetes</taxon>
        <taxon>Frankiales</taxon>
        <taxon>Frankiaceae</taxon>
        <taxon>Frankia</taxon>
    </lineage>
</organism>
<keyword evidence="3" id="KW-1185">Reference proteome</keyword>
<reference evidence="2 3" key="1">
    <citation type="journal article" date="2007" name="Genome Res.">
        <title>Genome characteristics of facultatively symbiotic Frankia sp. strains reflect host range and host plant biogeography.</title>
        <authorList>
            <person name="Normand P."/>
            <person name="Lapierre P."/>
            <person name="Tisa L.S."/>
            <person name="Gogarten J.P."/>
            <person name="Alloisio N."/>
            <person name="Bagnarol E."/>
            <person name="Bassi C.A."/>
            <person name="Berry A.M."/>
            <person name="Bickhart D.M."/>
            <person name="Choisne N."/>
            <person name="Couloux A."/>
            <person name="Cournoyer B."/>
            <person name="Cruveiller S."/>
            <person name="Daubin V."/>
            <person name="Demange N."/>
            <person name="Francino M.P."/>
            <person name="Goltsman E."/>
            <person name="Huang Y."/>
            <person name="Kopp O.R."/>
            <person name="Labarre L."/>
            <person name="Lapidus A."/>
            <person name="Lavire C."/>
            <person name="Marechal J."/>
            <person name="Martinez M."/>
            <person name="Mastronunzio J.E."/>
            <person name="Mullin B.C."/>
            <person name="Niemann J."/>
            <person name="Pujic P."/>
            <person name="Rawnsley T."/>
            <person name="Rouy Z."/>
            <person name="Schenowitz C."/>
            <person name="Sellstedt A."/>
            <person name="Tavares F."/>
            <person name="Tomkins J.P."/>
            <person name="Vallenet D."/>
            <person name="Valverde C."/>
            <person name="Wall L.G."/>
            <person name="Wang Y."/>
            <person name="Medigue C."/>
            <person name="Benson D.R."/>
        </authorList>
    </citation>
    <scope>NUCLEOTIDE SEQUENCE [LARGE SCALE GENOMIC DNA]</scope>
    <source>
        <strain evidence="3">DSM 45818 / CECT 9043 / CcI3</strain>
    </source>
</reference>
<evidence type="ECO:0000259" key="1">
    <source>
        <dbReference type="Pfam" id="PF18165"/>
    </source>
</evidence>
<dbReference type="InterPro" id="IPR040556">
    <property type="entry name" value="pP_pnuc_1"/>
</dbReference>
<name>Q2J9X9_FRACC</name>
<dbReference type="RefSeq" id="WP_011436948.1">
    <property type="nucleotide sequence ID" value="NC_007777.1"/>
</dbReference>
<proteinExistence type="predicted"/>
<evidence type="ECO:0000313" key="2">
    <source>
        <dbReference type="EMBL" id="ABD11913.1"/>
    </source>
</evidence>
<dbReference type="Pfam" id="PF18165">
    <property type="entry name" value="pP_pnuc_1"/>
    <property type="match status" value="1"/>
</dbReference>
<sequence length="366" mass="39335">MSTDEHDEEDPALEIASKDMDRLSEIVLRVPPGVYTGMNEQLSRMMRDALAVNNSSISKIAAQLAGSTVPYEAIIKELGATSSLAKIASMDLAGARLAGVLTQSLSSSYLSETIAAANKLSARNLLGPMFTDLEKSLVKAAERSLIAVPPPNFLAFANLAADGWRQTLDAAIVSPPPSPGRLSSLGATTLHVVEIGNDLGEAAEEANLEDERWREGREQLTDHLSSWLGQACPKAVPKLRGAWHALTSNGPDAASQAANSGVEALDWTLRTIAPDDEVLAWRENVGQYAKEIDPKNGKPHRALRVRYAVRGFGMKSDGVTVIIMMMTRCLDELQGVKHGVDETKTIAAARRALLALENTLTALMPY</sequence>
<dbReference type="eggNOG" id="ENOG502ZPWX">
    <property type="taxonomic scope" value="Bacteria"/>
</dbReference>
<dbReference type="Proteomes" id="UP000001937">
    <property type="component" value="Chromosome"/>
</dbReference>
<dbReference type="KEGG" id="fra:Francci3_2549"/>
<dbReference type="HOGENOM" id="CLU_755965_0_0_11"/>
<evidence type="ECO:0000313" key="3">
    <source>
        <dbReference type="Proteomes" id="UP000001937"/>
    </source>
</evidence>
<dbReference type="EMBL" id="CP000249">
    <property type="protein sequence ID" value="ABD11913.1"/>
    <property type="molecule type" value="Genomic_DNA"/>
</dbReference>
<feature type="domain" description="Predicted pPIWI-associating nuclease" evidence="1">
    <location>
        <begin position="239"/>
        <end position="343"/>
    </location>
</feature>